<keyword evidence="7 11" id="KW-0456">Lyase</keyword>
<dbReference type="Gene3D" id="3.90.1150.10">
    <property type="entry name" value="Aspartate Aminotransferase, domain 1"/>
    <property type="match status" value="1"/>
</dbReference>
<dbReference type="InterPro" id="IPR004839">
    <property type="entry name" value="Aminotransferase_I/II_large"/>
</dbReference>
<proteinExistence type="predicted"/>
<dbReference type="UniPathway" id="UPA00148"/>
<dbReference type="InterPro" id="IPR004838">
    <property type="entry name" value="NHTrfase_class1_PyrdxlP-BS"/>
</dbReference>
<feature type="domain" description="Aminotransferase class I/classII large" evidence="10">
    <location>
        <begin position="46"/>
        <end position="372"/>
    </location>
</feature>
<dbReference type="Pfam" id="PF00155">
    <property type="entry name" value="Aminotran_1_2"/>
    <property type="match status" value="1"/>
</dbReference>
<dbReference type="Gene3D" id="3.40.640.10">
    <property type="entry name" value="Type I PLP-dependent aspartate aminotransferase-like (Major domain)"/>
    <property type="match status" value="1"/>
</dbReference>
<protein>
    <recommendedName>
        <fullName evidence="4">threonine-phosphate decarboxylase</fullName>
        <ecNumber evidence="4">4.1.1.81</ecNumber>
    </recommendedName>
    <alternativeName>
        <fullName evidence="8">L-threonine-O-3-phosphate decarboxylase</fullName>
    </alternativeName>
</protein>
<name>A0A445N2F9_9BACT</name>
<dbReference type="CDD" id="cd00609">
    <property type="entry name" value="AAT_like"/>
    <property type="match status" value="1"/>
</dbReference>
<dbReference type="InterPro" id="IPR015421">
    <property type="entry name" value="PyrdxlP-dep_Trfase_major"/>
</dbReference>
<comment type="function">
    <text evidence="2">Decarboxylates L-threonine-O-3-phosphate to yield (R)-1-amino-2-propanol O-2-phosphate, the precursor for the linkage between the nucleotide loop and the corrin ring in cobalamin.</text>
</comment>
<dbReference type="EMBL" id="OJIN01000223">
    <property type="protein sequence ID" value="SPD75883.1"/>
    <property type="molecule type" value="Genomic_DNA"/>
</dbReference>
<evidence type="ECO:0000259" key="10">
    <source>
        <dbReference type="Pfam" id="PF00155"/>
    </source>
</evidence>
<evidence type="ECO:0000256" key="1">
    <source>
        <dbReference type="ARBA" id="ARBA00001933"/>
    </source>
</evidence>
<dbReference type="GO" id="GO:0030170">
    <property type="term" value="F:pyridoxal phosphate binding"/>
    <property type="evidence" value="ECO:0007669"/>
    <property type="project" value="InterPro"/>
</dbReference>
<dbReference type="EC" id="4.1.1.81" evidence="4"/>
<evidence type="ECO:0000256" key="3">
    <source>
        <dbReference type="ARBA" id="ARBA00004953"/>
    </source>
</evidence>
<accession>A0A445N2F9</accession>
<comment type="cofactor">
    <cofactor evidence="1">
        <name>pyridoxal 5'-phosphate</name>
        <dbReference type="ChEBI" id="CHEBI:597326"/>
    </cofactor>
</comment>
<dbReference type="PANTHER" id="PTHR42885">
    <property type="entry name" value="HISTIDINOL-PHOSPHATE AMINOTRANSFERASE-RELATED"/>
    <property type="match status" value="1"/>
</dbReference>
<evidence type="ECO:0000256" key="5">
    <source>
        <dbReference type="ARBA" id="ARBA00022573"/>
    </source>
</evidence>
<comment type="catalytic activity">
    <reaction evidence="9">
        <text>O-phospho-L-threonine + H(+) = (R)-1-aminopropan-2-yl phosphate + CO2</text>
        <dbReference type="Rhea" id="RHEA:11492"/>
        <dbReference type="ChEBI" id="CHEBI:15378"/>
        <dbReference type="ChEBI" id="CHEBI:16526"/>
        <dbReference type="ChEBI" id="CHEBI:58563"/>
        <dbReference type="ChEBI" id="CHEBI:58675"/>
        <dbReference type="EC" id="4.1.1.81"/>
    </reaction>
</comment>
<dbReference type="PROSITE" id="PS00105">
    <property type="entry name" value="AA_TRANSFER_CLASS_1"/>
    <property type="match status" value="1"/>
</dbReference>
<organism evidence="11">
    <name type="scientific">uncultured Desulfobacterium sp</name>
    <dbReference type="NCBI Taxonomy" id="201089"/>
    <lineage>
        <taxon>Bacteria</taxon>
        <taxon>Pseudomonadati</taxon>
        <taxon>Thermodesulfobacteriota</taxon>
        <taxon>Desulfobacteria</taxon>
        <taxon>Desulfobacterales</taxon>
        <taxon>Desulfobacteriaceae</taxon>
        <taxon>Desulfobacterium</taxon>
        <taxon>environmental samples</taxon>
    </lineage>
</organism>
<evidence type="ECO:0000256" key="6">
    <source>
        <dbReference type="ARBA" id="ARBA00022898"/>
    </source>
</evidence>
<evidence type="ECO:0000256" key="4">
    <source>
        <dbReference type="ARBA" id="ARBA00012285"/>
    </source>
</evidence>
<dbReference type="NCBIfam" id="TIGR01140">
    <property type="entry name" value="L_thr_O3P_dcar"/>
    <property type="match status" value="1"/>
</dbReference>
<keyword evidence="6" id="KW-0663">Pyridoxal phosphate</keyword>
<dbReference type="PANTHER" id="PTHR42885:SF1">
    <property type="entry name" value="THREONINE-PHOSPHATE DECARBOXYLASE"/>
    <property type="match status" value="1"/>
</dbReference>
<dbReference type="GO" id="GO:0048472">
    <property type="term" value="F:threonine-phosphate decarboxylase activity"/>
    <property type="evidence" value="ECO:0007669"/>
    <property type="project" value="UniProtKB-EC"/>
</dbReference>
<dbReference type="GO" id="GO:0009236">
    <property type="term" value="P:cobalamin biosynthetic process"/>
    <property type="evidence" value="ECO:0007669"/>
    <property type="project" value="UniProtKB-UniPathway"/>
</dbReference>
<sequence>MRLAGACYGLLYRLGLGVVMNKDNAYVHGGNPVKDMARLGVAARPVLDFSVNLNPSGSPPIIRDKWQELFSAIEGYPSVEGTGIARYYQEKFNIAHENILAGNGSTEMIYLLPRALGLKRVVIITPSYHDYERASFLAGAKVSRHPLISDDGFSKLRADQLITALKSADALWLGRPNNPTGTLPDKGFILEIASQFPEKWVIIDEAFIQFVEDWRDESFITGKSLPNIIVIHSLTKIYALAGIRMGALVANSDVISRIKKVKEPWSVNGMAERIAPMLLDCDDYERKSCLEVSTERSRVMRLLQKINGINPVSSAANFILCQWTRTGNLDDLLRHLLFNGAYVRDCRNFPGLEKNYFRVGLRKEKDNDRLLNILSAFRDNPV</sequence>
<evidence type="ECO:0000256" key="9">
    <source>
        <dbReference type="ARBA" id="ARBA00048531"/>
    </source>
</evidence>
<evidence type="ECO:0000256" key="8">
    <source>
        <dbReference type="ARBA" id="ARBA00029996"/>
    </source>
</evidence>
<dbReference type="SUPFAM" id="SSF53383">
    <property type="entry name" value="PLP-dependent transferases"/>
    <property type="match status" value="1"/>
</dbReference>
<comment type="pathway">
    <text evidence="3">Cofactor biosynthesis; adenosylcobalamin biosynthesis.</text>
</comment>
<dbReference type="InterPro" id="IPR015422">
    <property type="entry name" value="PyrdxlP-dep_Trfase_small"/>
</dbReference>
<dbReference type="InterPro" id="IPR015424">
    <property type="entry name" value="PyrdxlP-dep_Trfase"/>
</dbReference>
<gene>
    <name evidence="11" type="ORF">PITCH_A780013</name>
</gene>
<evidence type="ECO:0000256" key="2">
    <source>
        <dbReference type="ARBA" id="ARBA00003444"/>
    </source>
</evidence>
<evidence type="ECO:0000313" key="11">
    <source>
        <dbReference type="EMBL" id="SPD75883.1"/>
    </source>
</evidence>
<evidence type="ECO:0000256" key="7">
    <source>
        <dbReference type="ARBA" id="ARBA00023239"/>
    </source>
</evidence>
<reference evidence="11" key="1">
    <citation type="submission" date="2018-01" db="EMBL/GenBank/DDBJ databases">
        <authorList>
            <person name="Regsiter A."/>
            <person name="William W."/>
        </authorList>
    </citation>
    <scope>NUCLEOTIDE SEQUENCE</scope>
    <source>
        <strain evidence="11">TRIP AH-1</strain>
    </source>
</reference>
<dbReference type="InterPro" id="IPR005860">
    <property type="entry name" value="CobD"/>
</dbReference>
<dbReference type="AlphaFoldDB" id="A0A445N2F9"/>
<keyword evidence="5" id="KW-0169">Cobalamin biosynthesis</keyword>